<evidence type="ECO:0000256" key="5">
    <source>
        <dbReference type="ARBA" id="ARBA00023163"/>
    </source>
</evidence>
<feature type="domain" description="RNA polymerase sigma-70 ECF-like HTH" evidence="6">
    <location>
        <begin position="5"/>
        <end position="196"/>
    </location>
</feature>
<dbReference type="AlphaFoldDB" id="A0A368KXB1"/>
<dbReference type="InterPro" id="IPR053812">
    <property type="entry name" value="HTH_Sigma70_ECF-like"/>
</dbReference>
<dbReference type="PANTHER" id="PTHR43133:SF8">
    <property type="entry name" value="RNA POLYMERASE SIGMA FACTOR HI_1459-RELATED"/>
    <property type="match status" value="1"/>
</dbReference>
<evidence type="ECO:0000256" key="3">
    <source>
        <dbReference type="ARBA" id="ARBA00023082"/>
    </source>
</evidence>
<evidence type="ECO:0000313" key="8">
    <source>
        <dbReference type="Proteomes" id="UP000253562"/>
    </source>
</evidence>
<sequence length="216" mass="24638">MSKSTNVSHWIDLVKAGNSAAANQIWQLYFDRLVRAVRGRLAGQNRAVSDEEDIVLSVFDSFYNAAENGQFPDLADRDDLWRLLLRMAARKVIDKRRHDTRQRRGGAVQLHSLDQPREDGSIWEAIGDEPSPEMVLMMQEAVEHFFSHLGVGQLRDLAGAKLEGYSNAELAQRFGCSERTIERRLHLIREKCQQELVEIDEHPPEKTSDCDSGTHR</sequence>
<organism evidence="7 8">
    <name type="scientific">Bremerella cremea</name>
    <dbReference type="NCBI Taxonomy" id="1031537"/>
    <lineage>
        <taxon>Bacteria</taxon>
        <taxon>Pseudomonadati</taxon>
        <taxon>Planctomycetota</taxon>
        <taxon>Planctomycetia</taxon>
        <taxon>Pirellulales</taxon>
        <taxon>Pirellulaceae</taxon>
        <taxon>Bremerella</taxon>
    </lineage>
</organism>
<dbReference type="OrthoDB" id="291381at2"/>
<evidence type="ECO:0000256" key="4">
    <source>
        <dbReference type="ARBA" id="ARBA00023125"/>
    </source>
</evidence>
<dbReference type="InterPro" id="IPR036388">
    <property type="entry name" value="WH-like_DNA-bd_sf"/>
</dbReference>
<evidence type="ECO:0000259" key="6">
    <source>
        <dbReference type="Pfam" id="PF07638"/>
    </source>
</evidence>
<dbReference type="Gene3D" id="1.10.1740.10">
    <property type="match status" value="1"/>
</dbReference>
<protein>
    <submittedName>
        <fullName evidence="7">RNA polymerase subunit sigma-70</fullName>
    </submittedName>
</protein>
<dbReference type="RefSeq" id="WP_114367353.1">
    <property type="nucleotide sequence ID" value="NZ_QPEX01000010.1"/>
</dbReference>
<keyword evidence="4" id="KW-0238">DNA-binding</keyword>
<dbReference type="Pfam" id="PF07638">
    <property type="entry name" value="Sigma70_ECF"/>
    <property type="match status" value="1"/>
</dbReference>
<dbReference type="SUPFAM" id="SSF88946">
    <property type="entry name" value="Sigma2 domain of RNA polymerase sigma factors"/>
    <property type="match status" value="1"/>
</dbReference>
<dbReference type="GO" id="GO:0016987">
    <property type="term" value="F:sigma factor activity"/>
    <property type="evidence" value="ECO:0007669"/>
    <property type="project" value="UniProtKB-KW"/>
</dbReference>
<keyword evidence="2" id="KW-0805">Transcription regulation</keyword>
<evidence type="ECO:0000256" key="1">
    <source>
        <dbReference type="ARBA" id="ARBA00010641"/>
    </source>
</evidence>
<dbReference type="PANTHER" id="PTHR43133">
    <property type="entry name" value="RNA POLYMERASE ECF-TYPE SIGMA FACTO"/>
    <property type="match status" value="1"/>
</dbReference>
<dbReference type="Gene3D" id="1.10.10.10">
    <property type="entry name" value="Winged helix-like DNA-binding domain superfamily/Winged helix DNA-binding domain"/>
    <property type="match status" value="1"/>
</dbReference>
<dbReference type="Proteomes" id="UP000253562">
    <property type="component" value="Unassembled WGS sequence"/>
</dbReference>
<comment type="caution">
    <text evidence="7">The sequence shown here is derived from an EMBL/GenBank/DDBJ whole genome shotgun (WGS) entry which is preliminary data.</text>
</comment>
<dbReference type="InterPro" id="IPR013325">
    <property type="entry name" value="RNA_pol_sigma_r2"/>
</dbReference>
<dbReference type="InterPro" id="IPR039425">
    <property type="entry name" value="RNA_pol_sigma-70-like"/>
</dbReference>
<dbReference type="EMBL" id="QPEX01000010">
    <property type="protein sequence ID" value="RCS54287.1"/>
    <property type="molecule type" value="Genomic_DNA"/>
</dbReference>
<name>A0A368KXB1_9BACT</name>
<accession>A0A368KXB1</accession>
<dbReference type="SUPFAM" id="SSF88659">
    <property type="entry name" value="Sigma3 and sigma4 domains of RNA polymerase sigma factors"/>
    <property type="match status" value="1"/>
</dbReference>
<gene>
    <name evidence="7" type="ORF">DTL42_03845</name>
</gene>
<comment type="similarity">
    <text evidence="1">Belongs to the sigma-70 factor family. ECF subfamily.</text>
</comment>
<dbReference type="GO" id="GO:0003677">
    <property type="term" value="F:DNA binding"/>
    <property type="evidence" value="ECO:0007669"/>
    <property type="project" value="UniProtKB-KW"/>
</dbReference>
<reference evidence="7 8" key="1">
    <citation type="submission" date="2018-07" db="EMBL/GenBank/DDBJ databases">
        <title>Comparative genomes isolates from brazilian mangrove.</title>
        <authorList>
            <person name="De Araujo J.E."/>
            <person name="Taketani R.G."/>
            <person name="Silva M.C.P."/>
            <person name="Lourenco M.V."/>
            <person name="Oliveira V.M."/>
            <person name="Andreote F.D."/>
        </authorList>
    </citation>
    <scope>NUCLEOTIDE SEQUENCE [LARGE SCALE GENOMIC DNA]</scope>
    <source>
        <strain evidence="7 8">HEX PRIS-MGV</strain>
    </source>
</reference>
<keyword evidence="3" id="KW-0731">Sigma factor</keyword>
<dbReference type="InterPro" id="IPR013324">
    <property type="entry name" value="RNA_pol_sigma_r3/r4-like"/>
</dbReference>
<evidence type="ECO:0000313" key="7">
    <source>
        <dbReference type="EMBL" id="RCS54287.1"/>
    </source>
</evidence>
<proteinExistence type="inferred from homology"/>
<evidence type="ECO:0000256" key="2">
    <source>
        <dbReference type="ARBA" id="ARBA00023015"/>
    </source>
</evidence>
<keyword evidence="5" id="KW-0804">Transcription</keyword>
<dbReference type="GO" id="GO:0006352">
    <property type="term" value="P:DNA-templated transcription initiation"/>
    <property type="evidence" value="ECO:0007669"/>
    <property type="project" value="InterPro"/>
</dbReference>